<organism evidence="9 10">
    <name type="scientific">Paenibacillus glycanilyticus</name>
    <dbReference type="NCBI Taxonomy" id="126569"/>
    <lineage>
        <taxon>Bacteria</taxon>
        <taxon>Bacillati</taxon>
        <taxon>Bacillota</taxon>
        <taxon>Bacilli</taxon>
        <taxon>Bacillales</taxon>
        <taxon>Paenibacillaceae</taxon>
        <taxon>Paenibacillus</taxon>
    </lineage>
</organism>
<gene>
    <name evidence="9" type="ORF">MU1_27810</name>
</gene>
<dbReference type="CDD" id="cd06261">
    <property type="entry name" value="TM_PBP2"/>
    <property type="match status" value="1"/>
</dbReference>
<dbReference type="EMBL" id="BSSQ01000011">
    <property type="protein sequence ID" value="GLX68436.1"/>
    <property type="molecule type" value="Genomic_DNA"/>
</dbReference>
<proteinExistence type="inferred from homology"/>
<keyword evidence="10" id="KW-1185">Reference proteome</keyword>
<evidence type="ECO:0000256" key="6">
    <source>
        <dbReference type="ARBA" id="ARBA00023136"/>
    </source>
</evidence>
<evidence type="ECO:0000256" key="2">
    <source>
        <dbReference type="ARBA" id="ARBA00022448"/>
    </source>
</evidence>
<dbReference type="InterPro" id="IPR035906">
    <property type="entry name" value="MetI-like_sf"/>
</dbReference>
<keyword evidence="6 7" id="KW-0472">Membrane</keyword>
<feature type="transmembrane region" description="Helical" evidence="7">
    <location>
        <begin position="141"/>
        <end position="162"/>
    </location>
</feature>
<evidence type="ECO:0000256" key="5">
    <source>
        <dbReference type="ARBA" id="ARBA00022989"/>
    </source>
</evidence>
<feature type="transmembrane region" description="Helical" evidence="7">
    <location>
        <begin position="110"/>
        <end position="129"/>
    </location>
</feature>
<dbReference type="Pfam" id="PF00528">
    <property type="entry name" value="BPD_transp_1"/>
    <property type="match status" value="1"/>
</dbReference>
<keyword evidence="5 7" id="KW-1133">Transmembrane helix</keyword>
<reference evidence="9 10" key="1">
    <citation type="submission" date="2023-03" db="EMBL/GenBank/DDBJ databases">
        <title>Draft genome sequence of the bacteria which degrade cell wall of Tricholomamatutake.</title>
        <authorList>
            <person name="Konishi Y."/>
            <person name="Fukuta Y."/>
            <person name="Shirasaka N."/>
        </authorList>
    </citation>
    <scope>NUCLEOTIDE SEQUENCE [LARGE SCALE GENOMIC DNA]</scope>
    <source>
        <strain evidence="10">mu1</strain>
    </source>
</reference>
<comment type="caution">
    <text evidence="9">The sequence shown here is derived from an EMBL/GenBank/DDBJ whole genome shotgun (WGS) entry which is preliminary data.</text>
</comment>
<evidence type="ECO:0000256" key="7">
    <source>
        <dbReference type="RuleBase" id="RU363032"/>
    </source>
</evidence>
<evidence type="ECO:0000313" key="9">
    <source>
        <dbReference type="EMBL" id="GLX68436.1"/>
    </source>
</evidence>
<feature type="transmembrane region" description="Helical" evidence="7">
    <location>
        <begin position="263"/>
        <end position="284"/>
    </location>
</feature>
<accession>A0ABQ6GFQ7</accession>
<comment type="subcellular location">
    <subcellularLocation>
        <location evidence="1 7">Cell membrane</location>
        <topology evidence="1 7">Multi-pass membrane protein</topology>
    </subcellularLocation>
</comment>
<evidence type="ECO:0000256" key="1">
    <source>
        <dbReference type="ARBA" id="ARBA00004651"/>
    </source>
</evidence>
<feature type="transmembrane region" description="Helical" evidence="7">
    <location>
        <begin position="71"/>
        <end position="98"/>
    </location>
</feature>
<dbReference type="PROSITE" id="PS50928">
    <property type="entry name" value="ABC_TM1"/>
    <property type="match status" value="1"/>
</dbReference>
<dbReference type="SUPFAM" id="SSF161098">
    <property type="entry name" value="MetI-like"/>
    <property type="match status" value="1"/>
</dbReference>
<dbReference type="Gene3D" id="1.10.3720.10">
    <property type="entry name" value="MetI-like"/>
    <property type="match status" value="1"/>
</dbReference>
<keyword evidence="3" id="KW-1003">Cell membrane</keyword>
<dbReference type="RefSeq" id="WP_284239168.1">
    <property type="nucleotide sequence ID" value="NZ_BSSQ01000011.1"/>
</dbReference>
<evidence type="ECO:0000259" key="8">
    <source>
        <dbReference type="PROSITE" id="PS50928"/>
    </source>
</evidence>
<feature type="transmembrane region" description="Helical" evidence="7">
    <location>
        <begin position="183"/>
        <end position="205"/>
    </location>
</feature>
<evidence type="ECO:0000313" key="10">
    <source>
        <dbReference type="Proteomes" id="UP001157114"/>
    </source>
</evidence>
<dbReference type="PANTHER" id="PTHR43744">
    <property type="entry name" value="ABC TRANSPORTER PERMEASE PROTEIN MG189-RELATED-RELATED"/>
    <property type="match status" value="1"/>
</dbReference>
<comment type="similarity">
    <text evidence="7">Belongs to the binding-protein-dependent transport system permease family.</text>
</comment>
<feature type="domain" description="ABC transmembrane type-1" evidence="8">
    <location>
        <begin position="75"/>
        <end position="284"/>
    </location>
</feature>
<feature type="transmembrane region" description="Helical" evidence="7">
    <location>
        <begin position="12"/>
        <end position="35"/>
    </location>
</feature>
<dbReference type="Proteomes" id="UP001157114">
    <property type="component" value="Unassembled WGS sequence"/>
</dbReference>
<evidence type="ECO:0000256" key="4">
    <source>
        <dbReference type="ARBA" id="ARBA00022692"/>
    </source>
</evidence>
<sequence>MNLKMTWRLRLFHLFNYGILSLFALLCMYPFYYIFIYTISSPDAAGRGKVTLLPIEPTLNNYILMFQNDGIVSAFAVSLSRTVIGTLLSVFVSALFAYVLSRKQTPLRSFMYRVTIASMYLNAGLIPWFLVMKAYGLNNNFLLYVLPGAVSAYFVLLVKVYIEQLPSSLEESAIIDGAGYFTVFIKIIIPLSMPVLAAIGVFAAVGQWNSWFDNMILVDNQKLQTLQYLLWRVLNQSEAIAQAMQRLDTSNLNKMDQVVITPMSIKMTITMIVTLPILLVYPFMQRFFVKGIMLGAVKG</sequence>
<protein>
    <submittedName>
        <fullName evidence="9">Sugar ABC transporter permease</fullName>
    </submittedName>
</protein>
<name>A0ABQ6GFQ7_9BACL</name>
<keyword evidence="2 7" id="KW-0813">Transport</keyword>
<dbReference type="InterPro" id="IPR000515">
    <property type="entry name" value="MetI-like"/>
</dbReference>
<evidence type="ECO:0000256" key="3">
    <source>
        <dbReference type="ARBA" id="ARBA00022475"/>
    </source>
</evidence>
<keyword evidence="4 7" id="KW-0812">Transmembrane</keyword>
<dbReference type="PANTHER" id="PTHR43744:SF9">
    <property type="entry name" value="POLYGALACTURONAN_RHAMNOGALACTURONAN TRANSPORT SYSTEM PERMEASE PROTEIN YTCP"/>
    <property type="match status" value="1"/>
</dbReference>